<organism evidence="3 4">
    <name type="scientific">Lentibacillus kapialis</name>
    <dbReference type="NCBI Taxonomy" id="340214"/>
    <lineage>
        <taxon>Bacteria</taxon>
        <taxon>Bacillati</taxon>
        <taxon>Bacillota</taxon>
        <taxon>Bacilli</taxon>
        <taxon>Bacillales</taxon>
        <taxon>Bacillaceae</taxon>
        <taxon>Lentibacillus</taxon>
    </lineage>
</organism>
<sequence>MTLKDKTIVVAGAGGGMGKAVVKTLLEEKANVVGCDLNIATLEEFKDVDAFLGIEGDLLNEQHVAHVFSKGNETFASIDGLVNAAGSAQHSTPIEQVDLQEWYKLMDLNATMTFLTCREAARYMKEQERGAIVNIGSVATTRPRPGLQAYVASKGAVESFSKALALELADSQINVNVLHPGPSDTNMLCQFAQEGADVEKMKETVFKDSVPMGRLVKPQDIANSVRFLLSADAGMVTGSVFHVDGGRNI</sequence>
<evidence type="ECO:0000313" key="3">
    <source>
        <dbReference type="EMBL" id="GGJ93856.1"/>
    </source>
</evidence>
<proteinExistence type="inferred from homology"/>
<dbReference type="InterPro" id="IPR002347">
    <property type="entry name" value="SDR_fam"/>
</dbReference>
<comment type="similarity">
    <text evidence="1">Belongs to the short-chain dehydrogenases/reductases (SDR) family.</text>
</comment>
<dbReference type="CDD" id="cd05233">
    <property type="entry name" value="SDR_c"/>
    <property type="match status" value="1"/>
</dbReference>
<keyword evidence="4" id="KW-1185">Reference proteome</keyword>
<dbReference type="GO" id="GO:0016491">
    <property type="term" value="F:oxidoreductase activity"/>
    <property type="evidence" value="ECO:0007669"/>
    <property type="project" value="UniProtKB-KW"/>
</dbReference>
<evidence type="ECO:0000256" key="1">
    <source>
        <dbReference type="ARBA" id="ARBA00006484"/>
    </source>
</evidence>
<dbReference type="PROSITE" id="PS00061">
    <property type="entry name" value="ADH_SHORT"/>
    <property type="match status" value="1"/>
</dbReference>
<keyword evidence="2" id="KW-0560">Oxidoreductase</keyword>
<name>A0A917PV14_9BACI</name>
<dbReference type="InterPro" id="IPR036291">
    <property type="entry name" value="NAD(P)-bd_dom_sf"/>
</dbReference>
<dbReference type="PANTHER" id="PTHR24321">
    <property type="entry name" value="DEHYDROGENASES, SHORT CHAIN"/>
    <property type="match status" value="1"/>
</dbReference>
<reference evidence="3" key="2">
    <citation type="submission" date="2020-09" db="EMBL/GenBank/DDBJ databases">
        <authorList>
            <person name="Sun Q."/>
            <person name="Ohkuma M."/>
        </authorList>
    </citation>
    <scope>NUCLEOTIDE SEQUENCE</scope>
    <source>
        <strain evidence="3">JCM 12580</strain>
    </source>
</reference>
<accession>A0A917PV14</accession>
<dbReference type="PRINTS" id="PR00081">
    <property type="entry name" value="GDHRDH"/>
</dbReference>
<gene>
    <name evidence="3" type="ORF">GCM10007063_15500</name>
</gene>
<dbReference type="PANTHER" id="PTHR24321:SF8">
    <property type="entry name" value="ESTRADIOL 17-BETA-DEHYDROGENASE 8-RELATED"/>
    <property type="match status" value="1"/>
</dbReference>
<dbReference type="RefSeq" id="WP_188632529.1">
    <property type="nucleotide sequence ID" value="NZ_BMNQ01000017.1"/>
</dbReference>
<dbReference type="InterPro" id="IPR020904">
    <property type="entry name" value="Sc_DH/Rdtase_CS"/>
</dbReference>
<dbReference type="GO" id="GO:0008206">
    <property type="term" value="P:bile acid metabolic process"/>
    <property type="evidence" value="ECO:0007669"/>
    <property type="project" value="UniProtKB-ARBA"/>
</dbReference>
<evidence type="ECO:0000313" key="4">
    <source>
        <dbReference type="Proteomes" id="UP000658382"/>
    </source>
</evidence>
<comment type="caution">
    <text evidence="3">The sequence shown here is derived from an EMBL/GenBank/DDBJ whole genome shotgun (WGS) entry which is preliminary data.</text>
</comment>
<dbReference type="AlphaFoldDB" id="A0A917PV14"/>
<dbReference type="Gene3D" id="3.40.50.720">
    <property type="entry name" value="NAD(P)-binding Rossmann-like Domain"/>
    <property type="match status" value="1"/>
</dbReference>
<dbReference type="EMBL" id="BMNQ01000017">
    <property type="protein sequence ID" value="GGJ93856.1"/>
    <property type="molecule type" value="Genomic_DNA"/>
</dbReference>
<dbReference type="SUPFAM" id="SSF51735">
    <property type="entry name" value="NAD(P)-binding Rossmann-fold domains"/>
    <property type="match status" value="1"/>
</dbReference>
<dbReference type="PRINTS" id="PR00080">
    <property type="entry name" value="SDRFAMILY"/>
</dbReference>
<dbReference type="FunFam" id="3.40.50.720:FF:000084">
    <property type="entry name" value="Short-chain dehydrogenase reductase"/>
    <property type="match status" value="1"/>
</dbReference>
<evidence type="ECO:0000256" key="2">
    <source>
        <dbReference type="ARBA" id="ARBA00023002"/>
    </source>
</evidence>
<protein>
    <submittedName>
        <fullName evidence="3">Alcohol dehydrogenase</fullName>
    </submittedName>
</protein>
<dbReference type="Proteomes" id="UP000658382">
    <property type="component" value="Unassembled WGS sequence"/>
</dbReference>
<dbReference type="Pfam" id="PF13561">
    <property type="entry name" value="adh_short_C2"/>
    <property type="match status" value="1"/>
</dbReference>
<reference evidence="3" key="1">
    <citation type="journal article" date="2014" name="Int. J. Syst. Evol. Microbiol.">
        <title>Complete genome sequence of Corynebacterium casei LMG S-19264T (=DSM 44701T), isolated from a smear-ripened cheese.</title>
        <authorList>
            <consortium name="US DOE Joint Genome Institute (JGI-PGF)"/>
            <person name="Walter F."/>
            <person name="Albersmeier A."/>
            <person name="Kalinowski J."/>
            <person name="Ruckert C."/>
        </authorList>
    </citation>
    <scope>NUCLEOTIDE SEQUENCE</scope>
    <source>
        <strain evidence="3">JCM 12580</strain>
    </source>
</reference>